<dbReference type="RefSeq" id="WP_184405135.1">
    <property type="nucleotide sequence ID" value="NZ_JACHHJ010000005.1"/>
</dbReference>
<organism evidence="6 7">
    <name type="scientific">Geomicrobium halophilum</name>
    <dbReference type="NCBI Taxonomy" id="549000"/>
    <lineage>
        <taxon>Bacteria</taxon>
        <taxon>Bacillati</taxon>
        <taxon>Bacillota</taxon>
        <taxon>Bacilli</taxon>
        <taxon>Bacillales</taxon>
        <taxon>Geomicrobium</taxon>
    </lineage>
</organism>
<protein>
    <submittedName>
        <fullName evidence="6">Iron complex transport system substrate-binding protein</fullName>
    </submittedName>
</protein>
<dbReference type="PANTHER" id="PTHR30532">
    <property type="entry name" value="IRON III DICITRATE-BINDING PERIPLASMIC PROTEIN"/>
    <property type="match status" value="1"/>
</dbReference>
<dbReference type="GO" id="GO:0030288">
    <property type="term" value="C:outer membrane-bounded periplasmic space"/>
    <property type="evidence" value="ECO:0007669"/>
    <property type="project" value="TreeGrafter"/>
</dbReference>
<dbReference type="Pfam" id="PF01497">
    <property type="entry name" value="Peripla_BP_2"/>
    <property type="match status" value="1"/>
</dbReference>
<evidence type="ECO:0000313" key="7">
    <source>
        <dbReference type="Proteomes" id="UP000568839"/>
    </source>
</evidence>
<evidence type="ECO:0000313" key="6">
    <source>
        <dbReference type="EMBL" id="MBB6451068.1"/>
    </source>
</evidence>
<evidence type="ECO:0000256" key="2">
    <source>
        <dbReference type="ARBA" id="ARBA00008814"/>
    </source>
</evidence>
<keyword evidence="3" id="KW-0813">Transport</keyword>
<dbReference type="InterPro" id="IPR002491">
    <property type="entry name" value="ABC_transptr_periplasmic_BD"/>
</dbReference>
<name>A0A841Q2P9_9BACL</name>
<evidence type="ECO:0000256" key="1">
    <source>
        <dbReference type="ARBA" id="ARBA00004196"/>
    </source>
</evidence>
<dbReference type="Gene3D" id="3.40.50.1980">
    <property type="entry name" value="Nitrogenase molybdenum iron protein domain"/>
    <property type="match status" value="2"/>
</dbReference>
<dbReference type="EMBL" id="JACHHJ010000005">
    <property type="protein sequence ID" value="MBB6451068.1"/>
    <property type="molecule type" value="Genomic_DNA"/>
</dbReference>
<feature type="domain" description="Fe/B12 periplasmic-binding" evidence="5">
    <location>
        <begin position="68"/>
        <end position="337"/>
    </location>
</feature>
<dbReference type="CDD" id="cd01146">
    <property type="entry name" value="FhuD"/>
    <property type="match status" value="1"/>
</dbReference>
<evidence type="ECO:0000259" key="5">
    <source>
        <dbReference type="PROSITE" id="PS50983"/>
    </source>
</evidence>
<dbReference type="InterPro" id="IPR051313">
    <property type="entry name" value="Bact_iron-sidero_bind"/>
</dbReference>
<evidence type="ECO:0000256" key="4">
    <source>
        <dbReference type="ARBA" id="ARBA00022729"/>
    </source>
</evidence>
<gene>
    <name evidence="6" type="ORF">HNR44_003062</name>
</gene>
<dbReference type="AlphaFoldDB" id="A0A841Q2P9"/>
<comment type="caution">
    <text evidence="6">The sequence shown here is derived from an EMBL/GenBank/DDBJ whole genome shotgun (WGS) entry which is preliminary data.</text>
</comment>
<evidence type="ECO:0000256" key="3">
    <source>
        <dbReference type="ARBA" id="ARBA00022448"/>
    </source>
</evidence>
<dbReference type="SUPFAM" id="SSF53807">
    <property type="entry name" value="Helical backbone' metal receptor"/>
    <property type="match status" value="1"/>
</dbReference>
<keyword evidence="4" id="KW-0732">Signal</keyword>
<dbReference type="GO" id="GO:1901678">
    <property type="term" value="P:iron coordination entity transport"/>
    <property type="evidence" value="ECO:0007669"/>
    <property type="project" value="UniProtKB-ARBA"/>
</dbReference>
<sequence length="342" mass="38750">MRYAVDKWNNRTFLFPGLFILMILAGCGEEEAANEEGTQENNESGEEDNVIEVEHALGTAEIEGEPERIVTLYQGATDTAAALDIEPVGAVESWLEQPMYEYLRDDLEDVEIVGDEIQPNLEEIAALEPDLIVGTLSRHEEVYDQLDEIAPTVMTDPINDFKHTLDIMGEATDQEDTAKQLLQDWDERVADFQSQVEDEVGEEWPLSTSVLNIRSDEVRMFMGGFPGSILDEAGFAHTDVQQEAINDEEDFLAFTNRESIPEMDAEVFFIFTQGNQEEDELEEAMENWTSHPLWDELDAVENDEVYMVNEVTWNMGGGYIAANHMLDDLYEVFDLEPEEPGE</sequence>
<comment type="subcellular location">
    <subcellularLocation>
        <location evidence="1">Cell envelope</location>
    </subcellularLocation>
</comment>
<dbReference type="Proteomes" id="UP000568839">
    <property type="component" value="Unassembled WGS sequence"/>
</dbReference>
<reference evidence="6 7" key="1">
    <citation type="submission" date="2020-08" db="EMBL/GenBank/DDBJ databases">
        <title>Genomic Encyclopedia of Type Strains, Phase IV (KMG-IV): sequencing the most valuable type-strain genomes for metagenomic binning, comparative biology and taxonomic classification.</title>
        <authorList>
            <person name="Goeker M."/>
        </authorList>
    </citation>
    <scope>NUCLEOTIDE SEQUENCE [LARGE SCALE GENOMIC DNA]</scope>
    <source>
        <strain evidence="6 7">DSM 21769</strain>
    </source>
</reference>
<dbReference type="PROSITE" id="PS51257">
    <property type="entry name" value="PROKAR_LIPOPROTEIN"/>
    <property type="match status" value="1"/>
</dbReference>
<comment type="similarity">
    <text evidence="2">Belongs to the bacterial solute-binding protein 8 family.</text>
</comment>
<dbReference type="PANTHER" id="PTHR30532:SF21">
    <property type="entry name" value="SIDEROPHORE-BINDING LIPOPROTEIN YFIY-RELATED"/>
    <property type="match status" value="1"/>
</dbReference>
<dbReference type="PROSITE" id="PS50983">
    <property type="entry name" value="FE_B12_PBP"/>
    <property type="match status" value="1"/>
</dbReference>
<proteinExistence type="inferred from homology"/>
<keyword evidence="7" id="KW-1185">Reference proteome</keyword>
<accession>A0A841Q2P9</accession>